<evidence type="ECO:0000256" key="1">
    <source>
        <dbReference type="SAM" id="SignalP"/>
    </source>
</evidence>
<comment type="caution">
    <text evidence="2">The sequence shown here is derived from an EMBL/GenBank/DDBJ whole genome shotgun (WGS) entry which is preliminary data.</text>
</comment>
<evidence type="ECO:0000313" key="3">
    <source>
        <dbReference type="Proteomes" id="UP001458946"/>
    </source>
</evidence>
<dbReference type="Proteomes" id="UP001458946">
    <property type="component" value="Unassembled WGS sequence"/>
</dbReference>
<accession>A0ABP9VGX2</accession>
<feature type="chain" id="PRO_5046302479" evidence="1">
    <location>
        <begin position="24"/>
        <end position="133"/>
    </location>
</feature>
<protein>
    <submittedName>
        <fullName evidence="2">Uncharacterized protein</fullName>
    </submittedName>
</protein>
<proteinExistence type="predicted"/>
<keyword evidence="1" id="KW-0732">Signal</keyword>
<keyword evidence="3" id="KW-1185">Reference proteome</keyword>
<reference evidence="2 3" key="1">
    <citation type="submission" date="2024-02" db="EMBL/GenBank/DDBJ databases">
        <title>Deinococcus xinjiangensis NBRC 107630.</title>
        <authorList>
            <person name="Ichikawa N."/>
            <person name="Katano-Makiyama Y."/>
            <person name="Hidaka K."/>
        </authorList>
    </citation>
    <scope>NUCLEOTIDE SEQUENCE [LARGE SCALE GENOMIC DNA]</scope>
    <source>
        <strain evidence="2 3">NBRC 107630</strain>
    </source>
</reference>
<dbReference type="EMBL" id="BAABRN010000045">
    <property type="protein sequence ID" value="GAA5503328.1"/>
    <property type="molecule type" value="Genomic_DNA"/>
</dbReference>
<feature type="signal peptide" evidence="1">
    <location>
        <begin position="1"/>
        <end position="23"/>
    </location>
</feature>
<evidence type="ECO:0000313" key="2">
    <source>
        <dbReference type="EMBL" id="GAA5503328.1"/>
    </source>
</evidence>
<gene>
    <name evidence="2" type="ORF">Dxin01_03085</name>
</gene>
<name>A0ABP9VGX2_9DEIO</name>
<sequence>MLRSMQKTVLVLAALTAVAQASATPLTNITSGTAFIADSKARLLLLVGAEKYDFLRRELGHIDTLQNDRHLAAFSACKPHNCFVNDAIIIYDKFNDTLRVILHMSGKMTAYQEKGRLNTAYFSEDLRTVLSVN</sequence>
<organism evidence="2 3">
    <name type="scientific">Deinococcus xinjiangensis</name>
    <dbReference type="NCBI Taxonomy" id="457454"/>
    <lineage>
        <taxon>Bacteria</taxon>
        <taxon>Thermotogati</taxon>
        <taxon>Deinococcota</taxon>
        <taxon>Deinococci</taxon>
        <taxon>Deinococcales</taxon>
        <taxon>Deinococcaceae</taxon>
        <taxon>Deinococcus</taxon>
    </lineage>
</organism>